<dbReference type="AlphaFoldDB" id="A0A914CPS6"/>
<dbReference type="Proteomes" id="UP000887540">
    <property type="component" value="Unplaced"/>
</dbReference>
<evidence type="ECO:0000313" key="1">
    <source>
        <dbReference type="Proteomes" id="UP000887540"/>
    </source>
</evidence>
<organism evidence="1 2">
    <name type="scientific">Acrobeloides nanus</name>
    <dbReference type="NCBI Taxonomy" id="290746"/>
    <lineage>
        <taxon>Eukaryota</taxon>
        <taxon>Metazoa</taxon>
        <taxon>Ecdysozoa</taxon>
        <taxon>Nematoda</taxon>
        <taxon>Chromadorea</taxon>
        <taxon>Rhabditida</taxon>
        <taxon>Tylenchina</taxon>
        <taxon>Cephalobomorpha</taxon>
        <taxon>Cephaloboidea</taxon>
        <taxon>Cephalobidae</taxon>
        <taxon>Acrobeloides</taxon>
    </lineage>
</organism>
<name>A0A914CPS6_9BILA</name>
<accession>A0A914CPS6</accession>
<keyword evidence="1" id="KW-1185">Reference proteome</keyword>
<proteinExistence type="predicted"/>
<reference evidence="2" key="1">
    <citation type="submission" date="2022-11" db="UniProtKB">
        <authorList>
            <consortium name="WormBaseParasite"/>
        </authorList>
    </citation>
    <scope>IDENTIFICATION</scope>
</reference>
<dbReference type="InterPro" id="IPR036047">
    <property type="entry name" value="F-box-like_dom_sf"/>
</dbReference>
<evidence type="ECO:0000313" key="2">
    <source>
        <dbReference type="WBParaSite" id="ACRNAN_scaffold1314.g9704.t1"/>
    </source>
</evidence>
<sequence>MQPEYRETRTSPEILCDVLKFLSKDHANQCQRVCWWWNEVIKDAEEILPRKYICYLVLERYPRWHALHYDGKYSYSSPWCTGYTAFDCSWCEGIGFFMMAKAHFGQFTLEFSDFFEAIPKLHGIVKENQQPVSVSRFVSNPWAEPEKLPTLKDLPTFASFLEFLFEGLIIADNMELGFRTAACIRSEDLMRIAKIPVKMKWEFKKDPEENISDEEILKLIKEMKRFGNKYTLHIRSQNPEKFHHFLYENLGSLNGLDKKFSAKIYFKDYLSGIMDDDKWHEIAKFMKSLPKVQIEEYEKPFDRKHTIRRTHYNFIQDDVLFQVRKGEHSFGFGICYTIKHAEYLKSKKKNV</sequence>
<dbReference type="WBParaSite" id="ACRNAN_scaffold1314.g9704.t1">
    <property type="protein sequence ID" value="ACRNAN_scaffold1314.g9704.t1"/>
    <property type="gene ID" value="ACRNAN_scaffold1314.g9704"/>
</dbReference>
<protein>
    <submittedName>
        <fullName evidence="2">F-box domain-containing protein</fullName>
    </submittedName>
</protein>
<dbReference type="SUPFAM" id="SSF81383">
    <property type="entry name" value="F-box domain"/>
    <property type="match status" value="1"/>
</dbReference>